<proteinExistence type="predicted"/>
<dbReference type="Proteomes" id="UP000479190">
    <property type="component" value="Unassembled WGS sequence"/>
</dbReference>
<name>A0A6H5IM19_9HYME</name>
<dbReference type="EMBL" id="CADCXV010000907">
    <property type="protein sequence ID" value="CAB0038482.1"/>
    <property type="molecule type" value="Genomic_DNA"/>
</dbReference>
<reference evidence="2 3" key="1">
    <citation type="submission" date="2020-02" db="EMBL/GenBank/DDBJ databases">
        <authorList>
            <person name="Ferguson B K."/>
        </authorList>
    </citation>
    <scope>NUCLEOTIDE SEQUENCE [LARGE SCALE GENOMIC DNA]</scope>
</reference>
<protein>
    <submittedName>
        <fullName evidence="2">Uncharacterized protein</fullName>
    </submittedName>
</protein>
<feature type="region of interest" description="Disordered" evidence="1">
    <location>
        <begin position="262"/>
        <end position="281"/>
    </location>
</feature>
<evidence type="ECO:0000313" key="3">
    <source>
        <dbReference type="Proteomes" id="UP000479190"/>
    </source>
</evidence>
<feature type="compositionally biased region" description="Low complexity" evidence="1">
    <location>
        <begin position="304"/>
        <end position="315"/>
    </location>
</feature>
<keyword evidence="3" id="KW-1185">Reference proteome</keyword>
<evidence type="ECO:0000313" key="2">
    <source>
        <dbReference type="EMBL" id="CAB0038482.1"/>
    </source>
</evidence>
<evidence type="ECO:0000256" key="1">
    <source>
        <dbReference type="SAM" id="MobiDB-lite"/>
    </source>
</evidence>
<accession>A0A6H5IM19</accession>
<organism evidence="2 3">
    <name type="scientific">Trichogramma brassicae</name>
    <dbReference type="NCBI Taxonomy" id="86971"/>
    <lineage>
        <taxon>Eukaryota</taxon>
        <taxon>Metazoa</taxon>
        <taxon>Ecdysozoa</taxon>
        <taxon>Arthropoda</taxon>
        <taxon>Hexapoda</taxon>
        <taxon>Insecta</taxon>
        <taxon>Pterygota</taxon>
        <taxon>Neoptera</taxon>
        <taxon>Endopterygota</taxon>
        <taxon>Hymenoptera</taxon>
        <taxon>Apocrita</taxon>
        <taxon>Proctotrupomorpha</taxon>
        <taxon>Chalcidoidea</taxon>
        <taxon>Trichogrammatidae</taxon>
        <taxon>Trichogramma</taxon>
    </lineage>
</organism>
<gene>
    <name evidence="2" type="ORF">TBRA_LOCUS10263</name>
</gene>
<sequence>MLPVRNHDINMIRVITTIKQTSCILCTARDTRPTNTKSLFIKGQSYIYIPQPRGAPLCYERTSRKTAGEKKRLRLELLFFEPRDRRSCEGVVSMDDSKRLTYDSSSSEYRNVEWDEDELTRFHDFLEESGLATRLRQPDSIDQVLADIFPAPVDNSEGHGRDRIAHLMDCMIELVEDVVRDHMGVSNRSPAVAAAAAAAAAAAEAAIQVGPSTSSSWPAGAEVAAAAEQSDDILEAISSVSPGMPSMDDFIDTAASLPATPRGALYSPPLPEREPTVDLNNSSLMEAIDRYDRSLDQLAAEANSQPSSSTTQSDPLVRLEQQQQQ</sequence>
<dbReference type="AlphaFoldDB" id="A0A6H5IM19"/>
<feature type="region of interest" description="Disordered" evidence="1">
    <location>
        <begin position="296"/>
        <end position="325"/>
    </location>
</feature>